<comment type="subcellular location">
    <subcellularLocation>
        <location evidence="1">Membrane</location>
        <topology evidence="1">Multi-pass membrane protein</topology>
    </subcellularLocation>
</comment>
<proteinExistence type="inferred from homology"/>
<keyword evidence="10" id="KW-1185">Reference proteome</keyword>
<dbReference type="AlphaFoldDB" id="A0A562PXK6"/>
<dbReference type="GO" id="GO:0055085">
    <property type="term" value="P:transmembrane transport"/>
    <property type="evidence" value="ECO:0007669"/>
    <property type="project" value="TreeGrafter"/>
</dbReference>
<gene>
    <name evidence="7" type="ORF">GO485_13040</name>
    <name evidence="8" type="ORF">IP92_02209</name>
</gene>
<dbReference type="OrthoDB" id="5792512at2"/>
<evidence type="ECO:0000313" key="8">
    <source>
        <dbReference type="EMBL" id="TWI48816.1"/>
    </source>
</evidence>
<evidence type="ECO:0000256" key="1">
    <source>
        <dbReference type="ARBA" id="ARBA00004141"/>
    </source>
</evidence>
<evidence type="ECO:0000313" key="7">
    <source>
        <dbReference type="EMBL" id="QGZ39885.1"/>
    </source>
</evidence>
<feature type="transmembrane region" description="Helical" evidence="6">
    <location>
        <begin position="67"/>
        <end position="88"/>
    </location>
</feature>
<feature type="transmembrane region" description="Helical" evidence="6">
    <location>
        <begin position="13"/>
        <end position="46"/>
    </location>
</feature>
<organism evidence="8 9">
    <name type="scientific">Pseudoduganella flava</name>
    <dbReference type="NCBI Taxonomy" id="871742"/>
    <lineage>
        <taxon>Bacteria</taxon>
        <taxon>Pseudomonadati</taxon>
        <taxon>Pseudomonadota</taxon>
        <taxon>Betaproteobacteria</taxon>
        <taxon>Burkholderiales</taxon>
        <taxon>Oxalobacteraceae</taxon>
        <taxon>Telluria group</taxon>
        <taxon>Pseudoduganella</taxon>
    </lineage>
</organism>
<evidence type="ECO:0000313" key="9">
    <source>
        <dbReference type="Proteomes" id="UP000315112"/>
    </source>
</evidence>
<keyword evidence="4 6" id="KW-1133">Transmembrane helix</keyword>
<reference evidence="8 9" key="1">
    <citation type="journal article" date="2015" name="Stand. Genomic Sci.">
        <title>Genomic Encyclopedia of Bacterial and Archaeal Type Strains, Phase III: the genomes of soil and plant-associated and newly described type strains.</title>
        <authorList>
            <person name="Whitman W.B."/>
            <person name="Woyke T."/>
            <person name="Klenk H.P."/>
            <person name="Zhou Y."/>
            <person name="Lilburn T.G."/>
            <person name="Beck B.J."/>
            <person name="De Vos P."/>
            <person name="Vandamme P."/>
            <person name="Eisen J.A."/>
            <person name="Garrity G."/>
            <person name="Hugenholtz P."/>
            <person name="Kyrpides N.C."/>
        </authorList>
    </citation>
    <scope>NUCLEOTIDE SEQUENCE [LARGE SCALE GENOMIC DNA]</scope>
    <source>
        <strain evidence="8 9">CGMCC 1.10685</strain>
    </source>
</reference>
<keyword evidence="5 6" id="KW-0472">Membrane</keyword>
<dbReference type="InterPro" id="IPR002549">
    <property type="entry name" value="AI-2E-like"/>
</dbReference>
<evidence type="ECO:0000256" key="6">
    <source>
        <dbReference type="SAM" id="Phobius"/>
    </source>
</evidence>
<sequence>MPLSLTAEQKQTVFWVGVWTAFVCLLVLLGPVLTPFLAAAIIAYALNPAVDRLCRVRLGRWPLPRTAAVTVVITLFAAALCALVLIVVPVLRKEIPLLQAAIPAFMAKLNAALAPRLQELGVQVRFDPAGVKQIVTEQLAASGDQIWSALLNSARIGGTAVLGWLATLTLVPVVLFYLLLDWPALLSRIAKAVPRRWVNPAAHMAMEADALLAQYLRGQLTVMLVLAAYYSAALAIAGFDVALPVGILTGLLVFIPYLGFGIGLVLALMAAVLQFADWSGVVAVAVIYGLGQVIEGFVLTPRLVGERIGLGPLTVIFALLAFGQLFGFVGVLLALPASAVLAVALRHLRRHYLASAFYNA</sequence>
<dbReference type="RefSeq" id="WP_145874576.1">
    <property type="nucleotide sequence ID" value="NZ_CP046904.1"/>
</dbReference>
<evidence type="ECO:0000256" key="5">
    <source>
        <dbReference type="ARBA" id="ARBA00023136"/>
    </source>
</evidence>
<accession>A0A562PXK6</accession>
<evidence type="ECO:0000256" key="4">
    <source>
        <dbReference type="ARBA" id="ARBA00022989"/>
    </source>
</evidence>
<reference evidence="8" key="2">
    <citation type="submission" date="2019-07" db="EMBL/GenBank/DDBJ databases">
        <authorList>
            <person name="Whitman W."/>
            <person name="Huntemann M."/>
            <person name="Clum A."/>
            <person name="Pillay M."/>
            <person name="Palaniappan K."/>
            <person name="Varghese N."/>
            <person name="Mikhailova N."/>
            <person name="Stamatis D."/>
            <person name="Reddy T."/>
            <person name="Daum C."/>
            <person name="Shapiro N."/>
            <person name="Ivanova N."/>
            <person name="Kyrpides N."/>
            <person name="Woyke T."/>
        </authorList>
    </citation>
    <scope>NUCLEOTIDE SEQUENCE</scope>
    <source>
        <strain evidence="8">CGMCC 1.10685</strain>
    </source>
</reference>
<dbReference type="Proteomes" id="UP000315112">
    <property type="component" value="Unassembled WGS sequence"/>
</dbReference>
<dbReference type="GO" id="GO:0016020">
    <property type="term" value="C:membrane"/>
    <property type="evidence" value="ECO:0007669"/>
    <property type="project" value="UniProtKB-SubCell"/>
</dbReference>
<feature type="transmembrane region" description="Helical" evidence="6">
    <location>
        <begin position="314"/>
        <end position="345"/>
    </location>
</feature>
<dbReference type="Pfam" id="PF01594">
    <property type="entry name" value="AI-2E_transport"/>
    <property type="match status" value="1"/>
</dbReference>
<dbReference type="EMBL" id="VLKW01000003">
    <property type="protein sequence ID" value="TWI48816.1"/>
    <property type="molecule type" value="Genomic_DNA"/>
</dbReference>
<feature type="transmembrane region" description="Helical" evidence="6">
    <location>
        <begin position="220"/>
        <end position="239"/>
    </location>
</feature>
<name>A0A562PXK6_9BURK</name>
<evidence type="ECO:0000313" key="10">
    <source>
        <dbReference type="Proteomes" id="UP000437862"/>
    </source>
</evidence>
<dbReference type="PANTHER" id="PTHR21716:SF64">
    <property type="entry name" value="AI-2 TRANSPORT PROTEIN TQSA"/>
    <property type="match status" value="1"/>
</dbReference>
<reference evidence="7 10" key="3">
    <citation type="submission" date="2019-12" db="EMBL/GenBank/DDBJ databases">
        <title>Draft Genome Sequences of Six Type Strains of the Genus Massilia.</title>
        <authorList>
            <person name="Miess H."/>
            <person name="Frediansyah A."/>
            <person name="Goeker M."/>
            <person name="Gross H."/>
        </authorList>
    </citation>
    <scope>NUCLEOTIDE SEQUENCE [LARGE SCALE GENOMIC DNA]</scope>
    <source>
        <strain evidence="7 10">DSM 26639</strain>
    </source>
</reference>
<dbReference type="PANTHER" id="PTHR21716">
    <property type="entry name" value="TRANSMEMBRANE PROTEIN"/>
    <property type="match status" value="1"/>
</dbReference>
<feature type="transmembrane region" description="Helical" evidence="6">
    <location>
        <begin position="275"/>
        <end position="294"/>
    </location>
</feature>
<evidence type="ECO:0000256" key="2">
    <source>
        <dbReference type="ARBA" id="ARBA00009773"/>
    </source>
</evidence>
<feature type="transmembrane region" description="Helical" evidence="6">
    <location>
        <begin position="245"/>
        <end position="268"/>
    </location>
</feature>
<evidence type="ECO:0000256" key="3">
    <source>
        <dbReference type="ARBA" id="ARBA00022692"/>
    </source>
</evidence>
<dbReference type="EMBL" id="CP046904">
    <property type="protein sequence ID" value="QGZ39885.1"/>
    <property type="molecule type" value="Genomic_DNA"/>
</dbReference>
<keyword evidence="3 6" id="KW-0812">Transmembrane</keyword>
<feature type="transmembrane region" description="Helical" evidence="6">
    <location>
        <begin position="161"/>
        <end position="180"/>
    </location>
</feature>
<dbReference type="Proteomes" id="UP000437862">
    <property type="component" value="Chromosome"/>
</dbReference>
<protein>
    <submittedName>
        <fullName evidence="7">AI-2E family transporter</fullName>
    </submittedName>
    <submittedName>
        <fullName evidence="8">Putative PurR-regulated permease PerM</fullName>
    </submittedName>
</protein>
<comment type="similarity">
    <text evidence="2">Belongs to the autoinducer-2 exporter (AI-2E) (TC 2.A.86) family.</text>
</comment>